<sequence>MINSEQSIPCPVCNNKIPFNTHQLLLGVQFICSQCSAAIGLAVESKPLVANAMEKLEQVKRRG</sequence>
<proteinExistence type="predicted"/>
<name>A0ABZ0Y5L5_9BURK</name>
<organism evidence="1 2">
    <name type="scientific">Duganella zoogloeoides</name>
    <dbReference type="NCBI Taxonomy" id="75659"/>
    <lineage>
        <taxon>Bacteria</taxon>
        <taxon>Pseudomonadati</taxon>
        <taxon>Pseudomonadota</taxon>
        <taxon>Betaproteobacteria</taxon>
        <taxon>Burkholderiales</taxon>
        <taxon>Oxalobacteraceae</taxon>
        <taxon>Telluria group</taxon>
        <taxon>Duganella</taxon>
    </lineage>
</organism>
<dbReference type="GeneID" id="43165872"/>
<dbReference type="RefSeq" id="WP_019924330.1">
    <property type="nucleotide sequence ID" value="NZ_CP140152.1"/>
</dbReference>
<keyword evidence="2" id="KW-1185">Reference proteome</keyword>
<dbReference type="EMBL" id="CP140152">
    <property type="protein sequence ID" value="WQH07330.1"/>
    <property type="molecule type" value="Genomic_DNA"/>
</dbReference>
<protein>
    <recommendedName>
        <fullName evidence="3">Transcription factor zinc-finger domain-containing protein</fullName>
    </recommendedName>
</protein>
<evidence type="ECO:0000313" key="1">
    <source>
        <dbReference type="EMBL" id="WQH07330.1"/>
    </source>
</evidence>
<evidence type="ECO:0000313" key="2">
    <source>
        <dbReference type="Proteomes" id="UP001326110"/>
    </source>
</evidence>
<accession>A0ABZ0Y5L5</accession>
<evidence type="ECO:0008006" key="3">
    <source>
        <dbReference type="Google" id="ProtNLM"/>
    </source>
</evidence>
<dbReference type="Proteomes" id="UP001326110">
    <property type="component" value="Chromosome"/>
</dbReference>
<gene>
    <name evidence="1" type="ORF">SR858_13625</name>
</gene>
<reference evidence="1 2" key="1">
    <citation type="submission" date="2023-11" db="EMBL/GenBank/DDBJ databases">
        <title>MicrobeMod: A computational toolkit for identifying prokaryotic methylation and restriction-modification with nanopore sequencing.</title>
        <authorList>
            <person name="Crits-Christoph A."/>
            <person name="Kang S.C."/>
            <person name="Lee H."/>
            <person name="Ostrov N."/>
        </authorList>
    </citation>
    <scope>NUCLEOTIDE SEQUENCE [LARGE SCALE GENOMIC DNA]</scope>
    <source>
        <strain evidence="1 2">ATCC 25935</strain>
    </source>
</reference>